<protein>
    <submittedName>
        <fullName evidence="1">Uncharacterized protein</fullName>
    </submittedName>
</protein>
<dbReference type="AlphaFoldDB" id="A0A1H6F2S9"/>
<sequence length="33" mass="3877">MSDAVLMRHTVKRQYFFTDLAILSEDENLLCLC</sequence>
<organism evidence="1 2">
    <name type="scientific">Candidatus Venteria ishoeyi</name>
    <dbReference type="NCBI Taxonomy" id="1899563"/>
    <lineage>
        <taxon>Bacteria</taxon>
        <taxon>Pseudomonadati</taxon>
        <taxon>Pseudomonadota</taxon>
        <taxon>Gammaproteobacteria</taxon>
        <taxon>Thiotrichales</taxon>
        <taxon>Thiotrichaceae</taxon>
        <taxon>Venteria</taxon>
    </lineage>
</organism>
<proteinExistence type="predicted"/>
<evidence type="ECO:0000313" key="2">
    <source>
        <dbReference type="Proteomes" id="UP000236724"/>
    </source>
</evidence>
<dbReference type="EMBL" id="FMSV02000046">
    <property type="protein sequence ID" value="SEH04372.1"/>
    <property type="molecule type" value="Genomic_DNA"/>
</dbReference>
<gene>
    <name evidence="1" type="ORF">MBHS_00218</name>
</gene>
<evidence type="ECO:0000313" key="1">
    <source>
        <dbReference type="EMBL" id="SEH04372.1"/>
    </source>
</evidence>
<name>A0A1H6F2S9_9GAMM</name>
<reference evidence="1 2" key="1">
    <citation type="submission" date="2016-10" db="EMBL/GenBank/DDBJ databases">
        <authorList>
            <person name="de Groot N.N."/>
        </authorList>
    </citation>
    <scope>NUCLEOTIDE SEQUENCE [LARGE SCALE GENOMIC DNA]</scope>
    <source>
        <strain evidence="1">MBHS1</strain>
    </source>
</reference>
<keyword evidence="2" id="KW-1185">Reference proteome</keyword>
<dbReference type="Proteomes" id="UP000236724">
    <property type="component" value="Unassembled WGS sequence"/>
</dbReference>
<accession>A0A1H6F2S9</accession>